<feature type="domain" description="Cell wall hydrolase SleB" evidence="1">
    <location>
        <begin position="19"/>
        <end position="137"/>
    </location>
</feature>
<name>A0A2T0BP97_9CLOT</name>
<dbReference type="Pfam" id="PF07486">
    <property type="entry name" value="Hydrolase_2"/>
    <property type="match status" value="1"/>
</dbReference>
<dbReference type="EMBL" id="PVXP01000013">
    <property type="protein sequence ID" value="PRR85704.1"/>
    <property type="molecule type" value="Genomic_DNA"/>
</dbReference>
<dbReference type="InterPro" id="IPR011105">
    <property type="entry name" value="Cell_wall_hydrolase_SleB"/>
</dbReference>
<sequence length="146" mass="16510">MAFSDRELLARIIKCEAGGEGDVGMRAVATVIMNRVRVPYGEYHRIGQGDLRRILYQAGQFDCMRTEINGVINNQNVWSIPPDQIHYDIADWALAGNRLFTIGYSLWYFNPYGPCPGIFPPNGVGSFQVSILQHCFYNPTELYAQT</sequence>
<proteinExistence type="predicted"/>
<dbReference type="RefSeq" id="WP_106008822.1">
    <property type="nucleotide sequence ID" value="NZ_JALCPJ010000045.1"/>
</dbReference>
<evidence type="ECO:0000313" key="2">
    <source>
        <dbReference type="EMBL" id="PRR85704.1"/>
    </source>
</evidence>
<dbReference type="Gene3D" id="1.10.10.2520">
    <property type="entry name" value="Cell wall hydrolase SleB, domain 1"/>
    <property type="match status" value="1"/>
</dbReference>
<dbReference type="InterPro" id="IPR042047">
    <property type="entry name" value="SleB_dom1"/>
</dbReference>
<accession>A0A2T0BP97</accession>
<organism evidence="2 3">
    <name type="scientific">Clostridium luticellarii</name>
    <dbReference type="NCBI Taxonomy" id="1691940"/>
    <lineage>
        <taxon>Bacteria</taxon>
        <taxon>Bacillati</taxon>
        <taxon>Bacillota</taxon>
        <taxon>Clostridia</taxon>
        <taxon>Eubacteriales</taxon>
        <taxon>Clostridiaceae</taxon>
        <taxon>Clostridium</taxon>
    </lineage>
</organism>
<evidence type="ECO:0000259" key="1">
    <source>
        <dbReference type="Pfam" id="PF07486"/>
    </source>
</evidence>
<reference evidence="2 3" key="1">
    <citation type="submission" date="2018-03" db="EMBL/GenBank/DDBJ databases">
        <title>Genome sequence of Clostridium luticellarii DSM 29923.</title>
        <authorList>
            <person name="Poehlein A."/>
            <person name="Daniel R."/>
        </authorList>
    </citation>
    <scope>NUCLEOTIDE SEQUENCE [LARGE SCALE GENOMIC DNA]</scope>
    <source>
        <strain evidence="2 3">DSM 29923</strain>
    </source>
</reference>
<keyword evidence="2" id="KW-0378">Hydrolase</keyword>
<protein>
    <submittedName>
        <fullName evidence="2">Cell wall hydrolase CwlJ</fullName>
    </submittedName>
</protein>
<comment type="caution">
    <text evidence="2">The sequence shown here is derived from an EMBL/GenBank/DDBJ whole genome shotgun (WGS) entry which is preliminary data.</text>
</comment>
<dbReference type="Proteomes" id="UP000237798">
    <property type="component" value="Unassembled WGS sequence"/>
</dbReference>
<dbReference type="AlphaFoldDB" id="A0A2T0BP97"/>
<dbReference type="OrthoDB" id="1642705at2"/>
<gene>
    <name evidence="2" type="primary">cwlJ</name>
    <name evidence="2" type="ORF">CLLU_13300</name>
</gene>
<dbReference type="GO" id="GO:0016787">
    <property type="term" value="F:hydrolase activity"/>
    <property type="evidence" value="ECO:0007669"/>
    <property type="project" value="UniProtKB-KW"/>
</dbReference>
<keyword evidence="3" id="KW-1185">Reference proteome</keyword>
<evidence type="ECO:0000313" key="3">
    <source>
        <dbReference type="Proteomes" id="UP000237798"/>
    </source>
</evidence>